<name>A0A1F2P602_9EURY</name>
<protein>
    <submittedName>
        <fullName evidence="2">Uncharacterized protein</fullName>
    </submittedName>
</protein>
<keyword evidence="3" id="KW-1185">Reference proteome</keyword>
<organism evidence="2 3">
    <name type="scientific">Candidatus Syntropharchaeum butanivorans</name>
    <dbReference type="NCBI Taxonomy" id="1839936"/>
    <lineage>
        <taxon>Archaea</taxon>
        <taxon>Methanobacteriati</taxon>
        <taxon>Methanobacteriota</taxon>
        <taxon>Stenosarchaea group</taxon>
        <taxon>Methanomicrobia</taxon>
        <taxon>Methanosarcinales</taxon>
        <taxon>ANME-2 cluster</taxon>
        <taxon>Candidatus Syntropharchaeum</taxon>
    </lineage>
</organism>
<dbReference type="Proteomes" id="UP000185779">
    <property type="component" value="Unassembled WGS sequence"/>
</dbReference>
<dbReference type="EMBL" id="LYOR01000001">
    <property type="protein sequence ID" value="OFV66749.1"/>
    <property type="molecule type" value="Genomic_DNA"/>
</dbReference>
<evidence type="ECO:0000256" key="1">
    <source>
        <dbReference type="SAM" id="MobiDB-lite"/>
    </source>
</evidence>
<accession>A0A1F2P602</accession>
<dbReference type="AlphaFoldDB" id="A0A1F2P602"/>
<comment type="caution">
    <text evidence="2">The sequence shown here is derived from an EMBL/GenBank/DDBJ whole genome shotgun (WGS) entry which is preliminary data.</text>
</comment>
<dbReference type="STRING" id="1839936.SBU_000042"/>
<evidence type="ECO:0000313" key="3">
    <source>
        <dbReference type="Proteomes" id="UP000185779"/>
    </source>
</evidence>
<evidence type="ECO:0000313" key="2">
    <source>
        <dbReference type="EMBL" id="OFV66749.1"/>
    </source>
</evidence>
<proteinExistence type="predicted"/>
<sequence>MVTDVKKGIIRVYNEKGDLLTEKKDLSEVVVRLIEKNFFDTVGIKLSELGDPLNPVFRTEEETGKGEKKGGFVEPDPMFA</sequence>
<feature type="compositionally biased region" description="Basic and acidic residues" evidence="1">
    <location>
        <begin position="58"/>
        <end position="71"/>
    </location>
</feature>
<reference evidence="2" key="1">
    <citation type="submission" date="2016-05" db="EMBL/GenBank/DDBJ databases">
        <title>Microbial consortia oxidize butane by reversing methanogenesis.</title>
        <authorList>
            <person name="Laso-Perez R."/>
            <person name="Richter M."/>
            <person name="Wegener G."/>
            <person name="Musat F."/>
        </authorList>
    </citation>
    <scope>NUCLEOTIDE SEQUENCE [LARGE SCALE GENOMIC DNA]</scope>
    <source>
        <strain evidence="2">BOX1</strain>
    </source>
</reference>
<feature type="region of interest" description="Disordered" evidence="1">
    <location>
        <begin position="55"/>
        <end position="80"/>
    </location>
</feature>
<gene>
    <name evidence="2" type="ORF">SBU_000042</name>
</gene>